<evidence type="ECO:0008006" key="7">
    <source>
        <dbReference type="Google" id="ProtNLM"/>
    </source>
</evidence>
<dbReference type="InParanoid" id="K3X432"/>
<dbReference type="HOGENOM" id="CLU_079409_1_0_1"/>
<evidence type="ECO:0000256" key="4">
    <source>
        <dbReference type="SAM" id="MobiDB-lite"/>
    </source>
</evidence>
<dbReference type="eggNOG" id="KOG1655">
    <property type="taxonomic scope" value="Eukaryota"/>
</dbReference>
<dbReference type="PANTHER" id="PTHR22761:SF12">
    <property type="entry name" value="CHARGED MULTIVESICULAR BODY PROTEIN 5"/>
    <property type="match status" value="1"/>
</dbReference>
<reference evidence="6" key="2">
    <citation type="submission" date="2010-04" db="EMBL/GenBank/DDBJ databases">
        <authorList>
            <person name="Buell R."/>
            <person name="Hamilton J."/>
            <person name="Hostetler J."/>
        </authorList>
    </citation>
    <scope>NUCLEOTIDE SEQUENCE [LARGE SCALE GENOMIC DNA]</scope>
    <source>
        <strain evidence="6">DAOM:BR144</strain>
    </source>
</reference>
<reference evidence="6" key="1">
    <citation type="journal article" date="2010" name="Genome Biol.">
        <title>Genome sequence of the necrotrophic plant pathogen Pythium ultimum reveals original pathogenicity mechanisms and effector repertoire.</title>
        <authorList>
            <person name="Levesque C.A."/>
            <person name="Brouwer H."/>
            <person name="Cano L."/>
            <person name="Hamilton J.P."/>
            <person name="Holt C."/>
            <person name="Huitema E."/>
            <person name="Raffaele S."/>
            <person name="Robideau G.P."/>
            <person name="Thines M."/>
            <person name="Win J."/>
            <person name="Zerillo M.M."/>
            <person name="Beakes G.W."/>
            <person name="Boore J.L."/>
            <person name="Busam D."/>
            <person name="Dumas B."/>
            <person name="Ferriera S."/>
            <person name="Fuerstenberg S.I."/>
            <person name="Gachon C.M."/>
            <person name="Gaulin E."/>
            <person name="Govers F."/>
            <person name="Grenville-Briggs L."/>
            <person name="Horner N."/>
            <person name="Hostetler J."/>
            <person name="Jiang R.H."/>
            <person name="Johnson J."/>
            <person name="Krajaejun T."/>
            <person name="Lin H."/>
            <person name="Meijer H.J."/>
            <person name="Moore B."/>
            <person name="Morris P."/>
            <person name="Phuntmart V."/>
            <person name="Puiu D."/>
            <person name="Shetty J."/>
            <person name="Stajich J.E."/>
            <person name="Tripathy S."/>
            <person name="Wawra S."/>
            <person name="van West P."/>
            <person name="Whitty B.R."/>
            <person name="Coutinho P.M."/>
            <person name="Henrissat B."/>
            <person name="Martin F."/>
            <person name="Thomas P.D."/>
            <person name="Tyler B.M."/>
            <person name="De Vries R.P."/>
            <person name="Kamoun S."/>
            <person name="Yandell M."/>
            <person name="Tisserat N."/>
            <person name="Buell C.R."/>
        </authorList>
    </citation>
    <scope>NUCLEOTIDE SEQUENCE</scope>
    <source>
        <strain evidence="6">DAOM:BR144</strain>
    </source>
</reference>
<evidence type="ECO:0000313" key="5">
    <source>
        <dbReference type="EnsemblProtists" id="PYU1_T011981"/>
    </source>
</evidence>
<dbReference type="Gene3D" id="6.10.250.1710">
    <property type="match status" value="1"/>
</dbReference>
<evidence type="ECO:0000256" key="3">
    <source>
        <dbReference type="SAM" id="Coils"/>
    </source>
</evidence>
<dbReference type="EnsemblProtists" id="PYU1_T011981">
    <property type="protein sequence ID" value="PYU1_T011981"/>
    <property type="gene ID" value="PYU1_G011955"/>
</dbReference>
<feature type="region of interest" description="Disordered" evidence="4">
    <location>
        <begin position="173"/>
        <end position="226"/>
    </location>
</feature>
<dbReference type="VEuPathDB" id="FungiDB:PYU1_G011955"/>
<dbReference type="EMBL" id="GL376621">
    <property type="status" value="NOT_ANNOTATED_CDS"/>
    <property type="molecule type" value="Genomic_DNA"/>
</dbReference>
<protein>
    <recommendedName>
        <fullName evidence="7">Charged multivesicular body protein 5</fullName>
    </recommendedName>
</protein>
<dbReference type="AlphaFoldDB" id="K3X432"/>
<dbReference type="FunCoup" id="K3X432">
    <property type="interactions" value="263"/>
</dbReference>
<proteinExistence type="inferred from homology"/>
<sequence>MNRIFGKKKAEVPQVNISDVGGRVDGRVGDLEMKISKLDEELKKYKLQMAKTKGPGLNVIKQRAMQTLKRKKMYEQQRDNLTAQSFNIEQASFAIETSKDTLDTVAAMKSAVVQLKTETKKINIDELEDVQDDMADLLEDMNEIQEIMGRSYGIGADVDESELEAELAGLEEEWAEEETEAAAAEAAPSYLAPAQPQHNLPAAPSGVLDGARNGRRTDEFGLPIAS</sequence>
<evidence type="ECO:0000313" key="6">
    <source>
        <dbReference type="Proteomes" id="UP000019132"/>
    </source>
</evidence>
<organism evidence="5 6">
    <name type="scientific">Globisporangium ultimum (strain ATCC 200006 / CBS 805.95 / DAOM BR144)</name>
    <name type="common">Pythium ultimum</name>
    <dbReference type="NCBI Taxonomy" id="431595"/>
    <lineage>
        <taxon>Eukaryota</taxon>
        <taxon>Sar</taxon>
        <taxon>Stramenopiles</taxon>
        <taxon>Oomycota</taxon>
        <taxon>Peronosporomycetes</taxon>
        <taxon>Pythiales</taxon>
        <taxon>Pythiaceae</taxon>
        <taxon>Globisporangium</taxon>
    </lineage>
</organism>
<dbReference type="STRING" id="431595.K3X432"/>
<dbReference type="Pfam" id="PF03357">
    <property type="entry name" value="Snf7"/>
    <property type="match status" value="1"/>
</dbReference>
<dbReference type="Gene3D" id="1.10.287.1060">
    <property type="entry name" value="ESAT-6-like"/>
    <property type="match status" value="1"/>
</dbReference>
<dbReference type="PANTHER" id="PTHR22761">
    <property type="entry name" value="CHARGED MULTIVESICULAR BODY PROTEIN"/>
    <property type="match status" value="1"/>
</dbReference>
<dbReference type="OMA" id="GVKQMQK"/>
<accession>K3X432</accession>
<dbReference type="InterPro" id="IPR005024">
    <property type="entry name" value="Snf7_fam"/>
</dbReference>
<comment type="similarity">
    <text evidence="1">Belongs to the SNF7 family.</text>
</comment>
<evidence type="ECO:0000256" key="2">
    <source>
        <dbReference type="ARBA" id="ARBA00023054"/>
    </source>
</evidence>
<dbReference type="GO" id="GO:0005771">
    <property type="term" value="C:multivesicular body"/>
    <property type="evidence" value="ECO:0007669"/>
    <property type="project" value="TreeGrafter"/>
</dbReference>
<dbReference type="GO" id="GO:0032511">
    <property type="term" value="P:late endosome to vacuole transport via multivesicular body sorting pathway"/>
    <property type="evidence" value="ECO:0007669"/>
    <property type="project" value="TreeGrafter"/>
</dbReference>
<dbReference type="GO" id="GO:0006900">
    <property type="term" value="P:vesicle budding from membrane"/>
    <property type="evidence" value="ECO:0007669"/>
    <property type="project" value="TreeGrafter"/>
</dbReference>
<evidence type="ECO:0000256" key="1">
    <source>
        <dbReference type="ARBA" id="ARBA00006190"/>
    </source>
</evidence>
<keyword evidence="2 3" id="KW-0175">Coiled coil</keyword>
<dbReference type="Proteomes" id="UP000019132">
    <property type="component" value="Unassembled WGS sequence"/>
</dbReference>
<reference evidence="5" key="3">
    <citation type="submission" date="2015-02" db="UniProtKB">
        <authorList>
            <consortium name="EnsemblProtists"/>
        </authorList>
    </citation>
    <scope>IDENTIFICATION</scope>
    <source>
        <strain evidence="5">DAOM BR144</strain>
    </source>
</reference>
<name>K3X432_GLOUD</name>
<feature type="coiled-coil region" evidence="3">
    <location>
        <begin position="28"/>
        <end position="84"/>
    </location>
</feature>
<keyword evidence="6" id="KW-1185">Reference proteome</keyword>